<reference evidence="1" key="1">
    <citation type="submission" date="2020-05" db="EMBL/GenBank/DDBJ databases">
        <authorList>
            <person name="Chiriac C."/>
            <person name="Salcher M."/>
            <person name="Ghai R."/>
            <person name="Kavagutti S V."/>
        </authorList>
    </citation>
    <scope>NUCLEOTIDE SEQUENCE</scope>
</reference>
<name>A0A6J6YPN6_9ZZZZ</name>
<protein>
    <submittedName>
        <fullName evidence="1">Unannotated protein</fullName>
    </submittedName>
</protein>
<accession>A0A6J6YPN6</accession>
<gene>
    <name evidence="1" type="ORF">UFOPK3004_01204</name>
</gene>
<evidence type="ECO:0000313" key="1">
    <source>
        <dbReference type="EMBL" id="CAB4810435.1"/>
    </source>
</evidence>
<organism evidence="1">
    <name type="scientific">freshwater metagenome</name>
    <dbReference type="NCBI Taxonomy" id="449393"/>
    <lineage>
        <taxon>unclassified sequences</taxon>
        <taxon>metagenomes</taxon>
        <taxon>ecological metagenomes</taxon>
    </lineage>
</organism>
<proteinExistence type="predicted"/>
<dbReference type="EMBL" id="CAFAAL010000112">
    <property type="protein sequence ID" value="CAB4810435.1"/>
    <property type="molecule type" value="Genomic_DNA"/>
</dbReference>
<sequence>MRTTRVQGHALGCDFVNLAQRGPPLMTGIQIFFESAVSES</sequence>
<dbReference type="AlphaFoldDB" id="A0A6J6YPN6"/>